<feature type="chain" id="PRO_5016330500" description="DUF4126 domain-containing protein" evidence="3">
    <location>
        <begin position="18"/>
        <end position="306"/>
    </location>
</feature>
<keyword evidence="2" id="KW-0812">Transmembrane</keyword>
<feature type="transmembrane region" description="Helical" evidence="2">
    <location>
        <begin position="201"/>
        <end position="227"/>
    </location>
</feature>
<gene>
    <name evidence="4" type="ORF">FA09DRAFT_293498</name>
</gene>
<evidence type="ECO:0000313" key="4">
    <source>
        <dbReference type="EMBL" id="PWO00857.1"/>
    </source>
</evidence>
<evidence type="ECO:0000256" key="1">
    <source>
        <dbReference type="SAM" id="MobiDB-lite"/>
    </source>
</evidence>
<keyword evidence="2" id="KW-0472">Membrane</keyword>
<sequence>MAALLLAPFASLNGALGVPLHATLYPFAGAPTLHAARVSLAYRGLSRRVAQAEGASSQRGALLDGAGFLVMAWGGSFLTNYLVGSVPIHLLSPLPFLNYMSVHLLLGALLALLPSPNAAVLDTLAAPLDGATRAHAVMLGVHLAATHSSPMVRNSLMAQVLLGTLAATGGSQAAGTLSVFSSRGWSFSTPPVLLARSFTDLLDVFAALLAAVVYGASTGTHPAYASLRAALNGGKADVLLTPVGSKAAAALVIAAVFAYRALLLHWLPTAPQVKQQATKTKAQLVEAASPATPAHSTRSTRAKKSA</sequence>
<feature type="region of interest" description="Disordered" evidence="1">
    <location>
        <begin position="284"/>
        <end position="306"/>
    </location>
</feature>
<dbReference type="Proteomes" id="UP000245946">
    <property type="component" value="Unassembled WGS sequence"/>
</dbReference>
<dbReference type="GeneID" id="37267596"/>
<reference evidence="4 5" key="1">
    <citation type="journal article" date="2018" name="Mol. Biol. Evol.">
        <title>Broad Genomic Sampling Reveals a Smut Pathogenic Ancestry of the Fungal Clade Ustilaginomycotina.</title>
        <authorList>
            <person name="Kijpornyongpan T."/>
            <person name="Mondo S.J."/>
            <person name="Barry K."/>
            <person name="Sandor L."/>
            <person name="Lee J."/>
            <person name="Lipzen A."/>
            <person name="Pangilinan J."/>
            <person name="LaButti K."/>
            <person name="Hainaut M."/>
            <person name="Henrissat B."/>
            <person name="Grigoriev I.V."/>
            <person name="Spatafora J.W."/>
            <person name="Aime M.C."/>
        </authorList>
    </citation>
    <scope>NUCLEOTIDE SEQUENCE [LARGE SCALE GENOMIC DNA]</scope>
    <source>
        <strain evidence="4 5">MCA 4186</strain>
    </source>
</reference>
<accession>A0A316ZHW1</accession>
<protein>
    <recommendedName>
        <fullName evidence="6">DUF4126 domain-containing protein</fullName>
    </recommendedName>
</protein>
<feature type="transmembrane region" description="Helical" evidence="2">
    <location>
        <begin position="247"/>
        <end position="267"/>
    </location>
</feature>
<dbReference type="OrthoDB" id="2520628at2759"/>
<keyword evidence="2" id="KW-1133">Transmembrane helix</keyword>
<dbReference type="RefSeq" id="XP_025601135.1">
    <property type="nucleotide sequence ID" value="XM_025740050.1"/>
</dbReference>
<dbReference type="AlphaFoldDB" id="A0A316ZHW1"/>
<dbReference type="EMBL" id="KZ819284">
    <property type="protein sequence ID" value="PWO00857.1"/>
    <property type="molecule type" value="Genomic_DNA"/>
</dbReference>
<feature type="transmembrane region" description="Helical" evidence="2">
    <location>
        <begin position="66"/>
        <end position="84"/>
    </location>
</feature>
<evidence type="ECO:0000256" key="2">
    <source>
        <dbReference type="SAM" id="Phobius"/>
    </source>
</evidence>
<feature type="signal peptide" evidence="3">
    <location>
        <begin position="1"/>
        <end position="17"/>
    </location>
</feature>
<evidence type="ECO:0000313" key="5">
    <source>
        <dbReference type="Proteomes" id="UP000245946"/>
    </source>
</evidence>
<keyword evidence="5" id="KW-1185">Reference proteome</keyword>
<evidence type="ECO:0000256" key="3">
    <source>
        <dbReference type="SAM" id="SignalP"/>
    </source>
</evidence>
<name>A0A316ZHW1_9BASI</name>
<keyword evidence="3" id="KW-0732">Signal</keyword>
<evidence type="ECO:0008006" key="6">
    <source>
        <dbReference type="Google" id="ProtNLM"/>
    </source>
</evidence>
<organism evidence="4 5">
    <name type="scientific">Tilletiopsis washingtonensis</name>
    <dbReference type="NCBI Taxonomy" id="58919"/>
    <lineage>
        <taxon>Eukaryota</taxon>
        <taxon>Fungi</taxon>
        <taxon>Dikarya</taxon>
        <taxon>Basidiomycota</taxon>
        <taxon>Ustilaginomycotina</taxon>
        <taxon>Exobasidiomycetes</taxon>
        <taxon>Entylomatales</taxon>
        <taxon>Entylomatales incertae sedis</taxon>
        <taxon>Tilletiopsis</taxon>
    </lineage>
</organism>
<proteinExistence type="predicted"/>
<feature type="transmembrane region" description="Helical" evidence="2">
    <location>
        <begin position="96"/>
        <end position="113"/>
    </location>
</feature>